<reference evidence="3" key="1">
    <citation type="submission" date="2023-06" db="EMBL/GenBank/DDBJ databases">
        <title>Genomic of Agaribacillus aureum.</title>
        <authorList>
            <person name="Wang G."/>
        </authorList>
    </citation>
    <scope>NUCLEOTIDE SEQUENCE</scope>
    <source>
        <strain evidence="3">BMA12</strain>
    </source>
</reference>
<protein>
    <submittedName>
        <fullName evidence="3">Outer membrane beta-barrel protein</fullName>
    </submittedName>
</protein>
<evidence type="ECO:0000259" key="2">
    <source>
        <dbReference type="Pfam" id="PF13568"/>
    </source>
</evidence>
<name>A0ABT8LCJ5_9BACT</name>
<dbReference type="Proteomes" id="UP001172083">
    <property type="component" value="Unassembled WGS sequence"/>
</dbReference>
<accession>A0ABT8LCJ5</accession>
<keyword evidence="4" id="KW-1185">Reference proteome</keyword>
<proteinExistence type="predicted"/>
<dbReference type="InterPro" id="IPR025665">
    <property type="entry name" value="Beta-barrel_OMP_2"/>
</dbReference>
<evidence type="ECO:0000256" key="1">
    <source>
        <dbReference type="SAM" id="SignalP"/>
    </source>
</evidence>
<dbReference type="RefSeq" id="WP_346760832.1">
    <property type="nucleotide sequence ID" value="NZ_JAUJEB010000006.1"/>
</dbReference>
<gene>
    <name evidence="3" type="ORF">QQ020_25715</name>
</gene>
<sequence length="244" mass="27608">MKKVISFFIVLFLSLGTFAFENGDDNDKKKKKINARPDLPGTFLVDLGFNFLMDNPDNMDMGFWGSKVINFYYYWHIPIGKSNFSIGPGIGVGLEKYSFDNNNTLALDNDGETVIVEIANILEDSDIKKSKIAANYIDIPLEFRFHLNKEDHSRGFRAAIGGKVGFLFDGHTKIKYEQDGDNKKLKQKENYNLQRLRYGVSARIGFPGINLFGYYSLSELFENDKGPEDTATTSLNLGISFSLF</sequence>
<evidence type="ECO:0000313" key="4">
    <source>
        <dbReference type="Proteomes" id="UP001172083"/>
    </source>
</evidence>
<evidence type="ECO:0000313" key="3">
    <source>
        <dbReference type="EMBL" id="MDN5215502.1"/>
    </source>
</evidence>
<comment type="caution">
    <text evidence="3">The sequence shown here is derived from an EMBL/GenBank/DDBJ whole genome shotgun (WGS) entry which is preliminary data.</text>
</comment>
<feature type="chain" id="PRO_5046627485" evidence="1">
    <location>
        <begin position="20"/>
        <end position="244"/>
    </location>
</feature>
<organism evidence="3 4">
    <name type="scientific">Agaribacillus aureus</name>
    <dbReference type="NCBI Taxonomy" id="3051825"/>
    <lineage>
        <taxon>Bacteria</taxon>
        <taxon>Pseudomonadati</taxon>
        <taxon>Bacteroidota</taxon>
        <taxon>Cytophagia</taxon>
        <taxon>Cytophagales</taxon>
        <taxon>Splendidivirgaceae</taxon>
        <taxon>Agaribacillus</taxon>
    </lineage>
</organism>
<dbReference type="Pfam" id="PF13568">
    <property type="entry name" value="OMP_b-brl_2"/>
    <property type="match status" value="1"/>
</dbReference>
<dbReference type="EMBL" id="JAUJEB010000006">
    <property type="protein sequence ID" value="MDN5215502.1"/>
    <property type="molecule type" value="Genomic_DNA"/>
</dbReference>
<feature type="domain" description="Outer membrane protein beta-barrel" evidence="2">
    <location>
        <begin position="47"/>
        <end position="221"/>
    </location>
</feature>
<feature type="signal peptide" evidence="1">
    <location>
        <begin position="1"/>
        <end position="19"/>
    </location>
</feature>
<keyword evidence="1" id="KW-0732">Signal</keyword>